<proteinExistence type="predicted"/>
<organism evidence="5 6">
    <name type="scientific">Parapedobacter defluvii</name>
    <dbReference type="NCBI Taxonomy" id="2045106"/>
    <lineage>
        <taxon>Bacteria</taxon>
        <taxon>Pseudomonadati</taxon>
        <taxon>Bacteroidota</taxon>
        <taxon>Sphingobacteriia</taxon>
        <taxon>Sphingobacteriales</taxon>
        <taxon>Sphingobacteriaceae</taxon>
        <taxon>Parapedobacter</taxon>
    </lineage>
</organism>
<evidence type="ECO:0000256" key="1">
    <source>
        <dbReference type="ARBA" id="ARBA00022553"/>
    </source>
</evidence>
<dbReference type="EMBL" id="BMIK01000009">
    <property type="protein sequence ID" value="GGC33051.1"/>
    <property type="molecule type" value="Genomic_DNA"/>
</dbReference>
<dbReference type="PROSITE" id="PS51857">
    <property type="entry name" value="CSD_2"/>
    <property type="match status" value="1"/>
</dbReference>
<dbReference type="PANTHER" id="PTHR12962">
    <property type="entry name" value="CALCIUM-REGULATED HEAT STABLE PROTEIN CRHSP-24-RELATED"/>
    <property type="match status" value="1"/>
</dbReference>
<dbReference type="PANTHER" id="PTHR12962:SF1">
    <property type="entry name" value="COLD SHOCK DOMAIN-CONTAINING PROTEIN CG9705"/>
    <property type="match status" value="1"/>
</dbReference>
<dbReference type="SMART" id="SM00357">
    <property type="entry name" value="CSP"/>
    <property type="match status" value="1"/>
</dbReference>
<dbReference type="InterPro" id="IPR052069">
    <property type="entry name" value="Ca-reg_mRNA-binding_domain"/>
</dbReference>
<dbReference type="Gene3D" id="2.40.50.140">
    <property type="entry name" value="Nucleic acid-binding proteins"/>
    <property type="match status" value="1"/>
</dbReference>
<dbReference type="Pfam" id="PF00313">
    <property type="entry name" value="CSD"/>
    <property type="match status" value="1"/>
</dbReference>
<comment type="subcellular location">
    <subcellularLocation>
        <location evidence="2">Cytoplasm</location>
    </subcellularLocation>
</comment>
<keyword evidence="1" id="KW-0597">Phosphoprotein</keyword>
<dbReference type="SUPFAM" id="SSF50249">
    <property type="entry name" value="Nucleic acid-binding proteins"/>
    <property type="match status" value="1"/>
</dbReference>
<evidence type="ECO:0000256" key="2">
    <source>
        <dbReference type="RuleBase" id="RU000408"/>
    </source>
</evidence>
<name>A0ABQ1M3J9_9SPHI</name>
<feature type="compositionally biased region" description="Basic and acidic residues" evidence="3">
    <location>
        <begin position="17"/>
        <end position="30"/>
    </location>
</feature>
<reference evidence="6" key="1">
    <citation type="journal article" date="2019" name="Int. J. Syst. Evol. Microbiol.">
        <title>The Global Catalogue of Microorganisms (GCM) 10K type strain sequencing project: providing services to taxonomists for standard genome sequencing and annotation.</title>
        <authorList>
            <consortium name="The Broad Institute Genomics Platform"/>
            <consortium name="The Broad Institute Genome Sequencing Center for Infectious Disease"/>
            <person name="Wu L."/>
            <person name="Ma J."/>
        </authorList>
    </citation>
    <scope>NUCLEOTIDE SEQUENCE [LARGE SCALE GENOMIC DNA]</scope>
    <source>
        <strain evidence="6">CGMCC 1.15342</strain>
    </source>
</reference>
<evidence type="ECO:0000256" key="3">
    <source>
        <dbReference type="SAM" id="MobiDB-lite"/>
    </source>
</evidence>
<gene>
    <name evidence="5" type="ORF">GCM10011386_26460</name>
</gene>
<dbReference type="PRINTS" id="PR00050">
    <property type="entry name" value="COLDSHOCK"/>
</dbReference>
<sequence length="149" mass="17099">MAETFSKRERRKKKIERRREKELRRDERRNTVTKGKSLDEMMAYVDENGNLSETPPDPKKSYTIAAEEIVIDIPKAAPADSEELPTGVISYFDPAKGYGFIVDEQTKERLFVHVKSLAQPDMELNTGDRVSYTAMRSQRGMQAVAVMKR</sequence>
<feature type="domain" description="CSD" evidence="4">
    <location>
        <begin position="84"/>
        <end position="148"/>
    </location>
</feature>
<evidence type="ECO:0000313" key="5">
    <source>
        <dbReference type="EMBL" id="GGC33051.1"/>
    </source>
</evidence>
<dbReference type="InterPro" id="IPR019844">
    <property type="entry name" value="CSD_CS"/>
</dbReference>
<dbReference type="Proteomes" id="UP000597338">
    <property type="component" value="Unassembled WGS sequence"/>
</dbReference>
<dbReference type="RefSeq" id="WP_188751464.1">
    <property type="nucleotide sequence ID" value="NZ_BMIK01000009.1"/>
</dbReference>
<accession>A0ABQ1M3J9</accession>
<dbReference type="InterPro" id="IPR002059">
    <property type="entry name" value="CSP_DNA-bd"/>
</dbReference>
<dbReference type="InterPro" id="IPR011129">
    <property type="entry name" value="CSD"/>
</dbReference>
<protein>
    <submittedName>
        <fullName evidence="5">Cold-shock protein</fullName>
    </submittedName>
</protein>
<dbReference type="PROSITE" id="PS00352">
    <property type="entry name" value="CSD_1"/>
    <property type="match status" value="1"/>
</dbReference>
<dbReference type="InterPro" id="IPR012340">
    <property type="entry name" value="NA-bd_OB-fold"/>
</dbReference>
<comment type="caution">
    <text evidence="5">The sequence shown here is derived from an EMBL/GenBank/DDBJ whole genome shotgun (WGS) entry which is preliminary data.</text>
</comment>
<dbReference type="CDD" id="cd04458">
    <property type="entry name" value="CSP_CDS"/>
    <property type="match status" value="1"/>
</dbReference>
<keyword evidence="6" id="KW-1185">Reference proteome</keyword>
<evidence type="ECO:0000259" key="4">
    <source>
        <dbReference type="PROSITE" id="PS51857"/>
    </source>
</evidence>
<feature type="region of interest" description="Disordered" evidence="3">
    <location>
        <begin position="1"/>
        <end position="37"/>
    </location>
</feature>
<evidence type="ECO:0000313" key="6">
    <source>
        <dbReference type="Proteomes" id="UP000597338"/>
    </source>
</evidence>